<name>A0ABD1I6Q5_SALDI</name>
<evidence type="ECO:0000256" key="6">
    <source>
        <dbReference type="RuleBase" id="RU368095"/>
    </source>
</evidence>
<dbReference type="InterPro" id="IPR029063">
    <property type="entry name" value="SAM-dependent_MTases_sf"/>
</dbReference>
<evidence type="ECO:0000313" key="7">
    <source>
        <dbReference type="EMBL" id="KAL1564412.1"/>
    </source>
</evidence>
<proteinExistence type="inferred from homology"/>
<dbReference type="EMBL" id="JBEAFC010000003">
    <property type="protein sequence ID" value="KAL1564412.1"/>
    <property type="molecule type" value="Genomic_DNA"/>
</dbReference>
<evidence type="ECO:0000256" key="5">
    <source>
        <dbReference type="ARBA" id="ARBA00049391"/>
    </source>
</evidence>
<comment type="similarity">
    <text evidence="1 6">Belongs to the nicotianamine synthase (NAS)-like family.</text>
</comment>
<evidence type="ECO:0000313" key="8">
    <source>
        <dbReference type="Proteomes" id="UP001567538"/>
    </source>
</evidence>
<dbReference type="InterPro" id="IPR004298">
    <property type="entry name" value="Nicotian_synth"/>
</dbReference>
<keyword evidence="3 6" id="KW-0808">Transferase</keyword>
<dbReference type="Proteomes" id="UP001567538">
    <property type="component" value="Unassembled WGS sequence"/>
</dbReference>
<sequence>MVCQRDPLVQKVVQLYESISKLEDLSPSKEVDALFTELVHVCIPPHPIDPTKLCPEIQEMRGKLISLCGHAEGLMEKHFSTLLASLERPLDHLSLFPYYSNYLKLSRLEFDLLAHHSPAPARVAFVGSGPLPLTSIVLAANHLKSTVFHNFDIDASANAMASNLVAPHPEISERMEFYTGDIMDVPGAVLREYDVVFLALVGMDVEEKMHVVEHLAKNMAAGAILMLRSAHGARAFLYPVVDPRHLRGFELLSLYHPTDDVINSVVVARRCTRPHPAPLGPHVLCTKCSELQPFNHLSLIEELAVEEHHC</sequence>
<evidence type="ECO:0000256" key="2">
    <source>
        <dbReference type="ARBA" id="ARBA00012675"/>
    </source>
</evidence>
<dbReference type="Pfam" id="PF03059">
    <property type="entry name" value="NAS"/>
    <property type="match status" value="1"/>
</dbReference>
<dbReference type="Gene3D" id="3.40.50.150">
    <property type="entry name" value="Vaccinia Virus protein VP39"/>
    <property type="match status" value="1"/>
</dbReference>
<organism evidence="7 8">
    <name type="scientific">Salvia divinorum</name>
    <name type="common">Maria pastora</name>
    <name type="synonym">Diviner's sage</name>
    <dbReference type="NCBI Taxonomy" id="28513"/>
    <lineage>
        <taxon>Eukaryota</taxon>
        <taxon>Viridiplantae</taxon>
        <taxon>Streptophyta</taxon>
        <taxon>Embryophyta</taxon>
        <taxon>Tracheophyta</taxon>
        <taxon>Spermatophyta</taxon>
        <taxon>Magnoliopsida</taxon>
        <taxon>eudicotyledons</taxon>
        <taxon>Gunneridae</taxon>
        <taxon>Pentapetalae</taxon>
        <taxon>asterids</taxon>
        <taxon>lamiids</taxon>
        <taxon>Lamiales</taxon>
        <taxon>Lamiaceae</taxon>
        <taxon>Nepetoideae</taxon>
        <taxon>Mentheae</taxon>
        <taxon>Salviinae</taxon>
        <taxon>Salvia</taxon>
        <taxon>Salvia subgen. Calosphace</taxon>
    </lineage>
</organism>
<dbReference type="EC" id="2.5.1.43" evidence="2 6"/>
<dbReference type="PANTHER" id="PTHR32266">
    <property type="entry name" value="NICOTIANAMINE SYNTHASE 3"/>
    <property type="match status" value="1"/>
</dbReference>
<keyword evidence="4 6" id="KW-0949">S-adenosyl-L-methionine</keyword>
<keyword evidence="8" id="KW-1185">Reference proteome</keyword>
<comment type="catalytic activity">
    <reaction evidence="5 6">
        <text>3 S-adenosyl-L-methionine = nicotianamine + 3 S-methyl-5'-thioadenosine + 3 H(+)</text>
        <dbReference type="Rhea" id="RHEA:16481"/>
        <dbReference type="ChEBI" id="CHEBI:15378"/>
        <dbReference type="ChEBI" id="CHEBI:17509"/>
        <dbReference type="ChEBI" id="CHEBI:58249"/>
        <dbReference type="ChEBI" id="CHEBI:59789"/>
        <dbReference type="EC" id="2.5.1.43"/>
    </reaction>
</comment>
<evidence type="ECO:0000256" key="4">
    <source>
        <dbReference type="ARBA" id="ARBA00022691"/>
    </source>
</evidence>
<gene>
    <name evidence="7" type="primary">NAS3</name>
    <name evidence="7" type="ORF">AAHA92_06760</name>
</gene>
<comment type="caution">
    <text evidence="7">The sequence shown here is derived from an EMBL/GenBank/DDBJ whole genome shotgun (WGS) entry which is preliminary data.</text>
</comment>
<protein>
    <recommendedName>
        <fullName evidence="2 6">Nicotianamine synthase</fullName>
        <ecNumber evidence="2 6">2.5.1.43</ecNumber>
    </recommendedName>
</protein>
<accession>A0ABD1I6Q5</accession>
<reference evidence="7 8" key="1">
    <citation type="submission" date="2024-06" db="EMBL/GenBank/DDBJ databases">
        <title>A chromosome level genome sequence of Diviner's sage (Salvia divinorum).</title>
        <authorList>
            <person name="Ford S.A."/>
            <person name="Ro D.-K."/>
            <person name="Ness R.W."/>
            <person name="Phillips M.A."/>
        </authorList>
    </citation>
    <scope>NUCLEOTIDE SEQUENCE [LARGE SCALE GENOMIC DNA]</scope>
    <source>
        <strain evidence="7">SAF-2024a</strain>
        <tissue evidence="7">Leaf</tissue>
    </source>
</reference>
<evidence type="ECO:0000256" key="1">
    <source>
        <dbReference type="ARBA" id="ARBA00007009"/>
    </source>
</evidence>
<dbReference type="GO" id="GO:0030410">
    <property type="term" value="F:nicotianamine synthase activity"/>
    <property type="evidence" value="ECO:0007669"/>
    <property type="project" value="UniProtKB-UniRule"/>
</dbReference>
<dbReference type="AlphaFoldDB" id="A0ABD1I6Q5"/>
<evidence type="ECO:0000256" key="3">
    <source>
        <dbReference type="ARBA" id="ARBA00022679"/>
    </source>
</evidence>
<dbReference type="SUPFAM" id="SSF53335">
    <property type="entry name" value="S-adenosyl-L-methionine-dependent methyltransferases"/>
    <property type="match status" value="1"/>
</dbReference>
<dbReference type="GO" id="GO:0030418">
    <property type="term" value="P:nicotianamine biosynthetic process"/>
    <property type="evidence" value="ECO:0007669"/>
    <property type="project" value="UniProtKB-UniRule"/>
</dbReference>
<comment type="function">
    <text evidence="6">Synthesizes nicotianamine, a polyamine which serves as a sensor for the physiological iron status within the plant, and/or might be involved in the transport of iron.</text>
</comment>
<dbReference type="PROSITE" id="PS51142">
    <property type="entry name" value="NAS"/>
    <property type="match status" value="1"/>
</dbReference>
<dbReference type="PANTHER" id="PTHR32266:SF12">
    <property type="entry name" value="NICOTIANAMINE SYNTHASE 3"/>
    <property type="match status" value="1"/>
</dbReference>